<dbReference type="PANTHER" id="PTHR10340:SF34">
    <property type="entry name" value="SPHINGOMYELIN PHOSPHODIESTERASE"/>
    <property type="match status" value="1"/>
</dbReference>
<keyword evidence="4" id="KW-1185">Reference proteome</keyword>
<dbReference type="Proteomes" id="UP000051574">
    <property type="component" value="Unassembled WGS sequence"/>
</dbReference>
<accession>A0A0T6B9T8</accession>
<evidence type="ECO:0008006" key="5">
    <source>
        <dbReference type="Google" id="ProtNLM"/>
    </source>
</evidence>
<dbReference type="EMBL" id="LJIG01002819">
    <property type="protein sequence ID" value="KRT84121.1"/>
    <property type="molecule type" value="Genomic_DNA"/>
</dbReference>
<comment type="caution">
    <text evidence="3">The sequence shown here is derived from an EMBL/GenBank/DDBJ whole genome shotgun (WGS) entry which is preliminary data.</text>
</comment>
<evidence type="ECO:0000256" key="2">
    <source>
        <dbReference type="ARBA" id="ARBA00023180"/>
    </source>
</evidence>
<evidence type="ECO:0000313" key="3">
    <source>
        <dbReference type="EMBL" id="KRT84121.1"/>
    </source>
</evidence>
<dbReference type="OrthoDB" id="282973at2759"/>
<dbReference type="GO" id="GO:0061750">
    <property type="term" value="F:acid sphingomyelin phosphodiesterase activity"/>
    <property type="evidence" value="ECO:0007669"/>
    <property type="project" value="TreeGrafter"/>
</dbReference>
<gene>
    <name evidence="3" type="ORF">AMK59_1728</name>
</gene>
<dbReference type="GO" id="GO:0005764">
    <property type="term" value="C:lysosome"/>
    <property type="evidence" value="ECO:0007669"/>
    <property type="project" value="TreeGrafter"/>
</dbReference>
<dbReference type="GO" id="GO:0046513">
    <property type="term" value="P:ceramide biosynthetic process"/>
    <property type="evidence" value="ECO:0007669"/>
    <property type="project" value="TreeGrafter"/>
</dbReference>
<reference evidence="3 4" key="1">
    <citation type="submission" date="2015-09" db="EMBL/GenBank/DDBJ databases">
        <title>Draft genome of the scarab beetle Oryctes borbonicus.</title>
        <authorList>
            <person name="Meyer J.M."/>
            <person name="Markov G.V."/>
            <person name="Baskaran P."/>
            <person name="Herrmann M."/>
            <person name="Sommer R.J."/>
            <person name="Roedelsperger C."/>
        </authorList>
    </citation>
    <scope>NUCLEOTIDE SEQUENCE [LARGE SCALE GENOMIC DNA]</scope>
    <source>
        <strain evidence="3">OB123</strain>
        <tissue evidence="3">Whole animal</tissue>
    </source>
</reference>
<keyword evidence="1" id="KW-0378">Hydrolase</keyword>
<sequence length="226" mass="25293">TGVLLLQNEVKQGTPVDEIKAKFVSICVEFKIENEVVCSGIFDVFSPDVLPILNVTKISVAQICSLCLGEVCGDVQNPLHDWEIKFPSVPKPVLKERIDYVEGAPTFKVLHLSDTHLDPNYEEGSPANCEEPLCCHPFSTPSSSEPLEPAGKWGSYGKCDMPRILIENLLEHIAEEHKVASFHSQKMFYISNVAGYRLYNMDRRSAASRCLEPDQRGKSGYFERNC</sequence>
<feature type="non-terminal residue" evidence="3">
    <location>
        <position position="1"/>
    </location>
</feature>
<dbReference type="AlphaFoldDB" id="A0A0T6B9T8"/>
<evidence type="ECO:0000256" key="1">
    <source>
        <dbReference type="ARBA" id="ARBA00022801"/>
    </source>
</evidence>
<keyword evidence="2" id="KW-0325">Glycoprotein</keyword>
<dbReference type="SUPFAM" id="SSF56300">
    <property type="entry name" value="Metallo-dependent phosphatases"/>
    <property type="match status" value="1"/>
</dbReference>
<dbReference type="PANTHER" id="PTHR10340">
    <property type="entry name" value="SPHINGOMYELIN PHOSPHODIESTERASE"/>
    <property type="match status" value="1"/>
</dbReference>
<evidence type="ECO:0000313" key="4">
    <source>
        <dbReference type="Proteomes" id="UP000051574"/>
    </source>
</evidence>
<dbReference type="GO" id="GO:0016020">
    <property type="term" value="C:membrane"/>
    <property type="evidence" value="ECO:0007669"/>
    <property type="project" value="GOC"/>
</dbReference>
<proteinExistence type="predicted"/>
<dbReference type="GO" id="GO:0006685">
    <property type="term" value="P:sphingomyelin catabolic process"/>
    <property type="evidence" value="ECO:0007669"/>
    <property type="project" value="TreeGrafter"/>
</dbReference>
<protein>
    <recommendedName>
        <fullName evidence="5">Saposin B-type domain-containing protein</fullName>
    </recommendedName>
</protein>
<dbReference type="GO" id="GO:0005615">
    <property type="term" value="C:extracellular space"/>
    <property type="evidence" value="ECO:0007669"/>
    <property type="project" value="TreeGrafter"/>
</dbReference>
<name>A0A0T6B9T8_9SCAR</name>
<organism evidence="3 4">
    <name type="scientific">Oryctes borbonicus</name>
    <dbReference type="NCBI Taxonomy" id="1629725"/>
    <lineage>
        <taxon>Eukaryota</taxon>
        <taxon>Metazoa</taxon>
        <taxon>Ecdysozoa</taxon>
        <taxon>Arthropoda</taxon>
        <taxon>Hexapoda</taxon>
        <taxon>Insecta</taxon>
        <taxon>Pterygota</taxon>
        <taxon>Neoptera</taxon>
        <taxon>Endopterygota</taxon>
        <taxon>Coleoptera</taxon>
        <taxon>Polyphaga</taxon>
        <taxon>Scarabaeiformia</taxon>
        <taxon>Scarabaeidae</taxon>
        <taxon>Dynastinae</taxon>
        <taxon>Oryctes</taxon>
    </lineage>
</organism>
<dbReference type="InterPro" id="IPR029052">
    <property type="entry name" value="Metallo-depent_PP-like"/>
</dbReference>